<proteinExistence type="predicted"/>
<evidence type="ECO:0000313" key="1">
    <source>
        <dbReference type="EMBL" id="KOO53243.1"/>
    </source>
</evidence>
<keyword evidence="2" id="KW-1185">Reference proteome</keyword>
<name>A0A0M0LR64_9EUKA</name>
<accession>A0A0M0LR64</accession>
<dbReference type="Proteomes" id="UP000037460">
    <property type="component" value="Unassembled WGS sequence"/>
</dbReference>
<dbReference type="EMBL" id="JWZX01000317">
    <property type="protein sequence ID" value="KOO53243.1"/>
    <property type="molecule type" value="Genomic_DNA"/>
</dbReference>
<comment type="caution">
    <text evidence="1">The sequence shown here is derived from an EMBL/GenBank/DDBJ whole genome shotgun (WGS) entry which is preliminary data.</text>
</comment>
<dbReference type="SUPFAM" id="SSF75005">
    <property type="entry name" value="Arabinanase/levansucrase/invertase"/>
    <property type="match status" value="1"/>
</dbReference>
<evidence type="ECO:0000313" key="2">
    <source>
        <dbReference type="Proteomes" id="UP000037460"/>
    </source>
</evidence>
<dbReference type="InterPro" id="IPR023296">
    <property type="entry name" value="Glyco_hydro_beta-prop_sf"/>
</dbReference>
<dbReference type="Gene3D" id="2.115.10.20">
    <property type="entry name" value="Glycosyl hydrolase domain, family 43"/>
    <property type="match status" value="1"/>
</dbReference>
<reference evidence="2" key="1">
    <citation type="journal article" date="2015" name="PLoS Genet.">
        <title>Genome Sequence and Transcriptome Analyses of Chrysochromulina tobin: Metabolic Tools for Enhanced Algal Fitness in the Prominent Order Prymnesiales (Haptophyceae).</title>
        <authorList>
            <person name="Hovde B.T."/>
            <person name="Deodato C.R."/>
            <person name="Hunsperger H.M."/>
            <person name="Ryken S.A."/>
            <person name="Yost W."/>
            <person name="Jha R.K."/>
            <person name="Patterson J."/>
            <person name="Monnat R.J. Jr."/>
            <person name="Barlow S.B."/>
            <person name="Starkenburg S.R."/>
            <person name="Cattolico R.A."/>
        </authorList>
    </citation>
    <scope>NUCLEOTIDE SEQUENCE</scope>
    <source>
        <strain evidence="2">CCMP291</strain>
    </source>
</reference>
<dbReference type="AlphaFoldDB" id="A0A0M0LR64"/>
<organism evidence="1 2">
    <name type="scientific">Chrysochromulina tobinii</name>
    <dbReference type="NCBI Taxonomy" id="1460289"/>
    <lineage>
        <taxon>Eukaryota</taxon>
        <taxon>Haptista</taxon>
        <taxon>Haptophyta</taxon>
        <taxon>Prymnesiophyceae</taxon>
        <taxon>Prymnesiales</taxon>
        <taxon>Chrysochromulinaceae</taxon>
        <taxon>Chrysochromulina</taxon>
    </lineage>
</organism>
<gene>
    <name evidence="1" type="ORF">Ctob_011825</name>
</gene>
<protein>
    <submittedName>
        <fullName evidence="1">Uncharacterized protein</fullName>
    </submittedName>
</protein>
<sequence>MAPNGTGGDPGAGSCGLTTWGSNSQVTHVTSATGPTGPYVRQEVAVPIWSHNPLVRLINGTFVMFHIGGGKGGEPGDGYCAANGTSPCGEQGFDQCGSTDACAEAPVPGYVCMSSYCAGDAGAAAVGVRGDCGADLAEPTLACSSYATCAPLAAAACAGTPGCVSFGLSAAWGFGKAKLFSAGTGGLTPNAQWSTWVQAGHGHSTDMYARARLEGRAPPATAAATSGGSTAGCTLDLHVSASVHGPWVPVRNVSITPCGGNNPAPWEHPNGTVYVTFTDNDMGMWRSDNSWRGPFTLVTSGACGGGEDPSLYLDKLGRFHCLFHASPFSNPDIAIGHAFSLDGYEWRVAAEPAANSTIEFAGGLGAVVHGKRERPHLYMDAAGDIAAFVTGVCITPQCDPFDGGRVDPAADCSSAMQYHHCDANSPDGWYDRTYTLVQAVATPGQPFNSQTVFEEV</sequence>